<keyword evidence="3" id="KW-1185">Reference proteome</keyword>
<reference evidence="2 3" key="1">
    <citation type="submission" date="2016-11" db="EMBL/GenBank/DDBJ databases">
        <authorList>
            <person name="Jaros S."/>
            <person name="Januszkiewicz K."/>
            <person name="Wedrychowicz H."/>
        </authorList>
    </citation>
    <scope>NUCLEOTIDE SEQUENCE [LARGE SCALE GENOMIC DNA]</scope>
    <source>
        <strain evidence="2 3">DSM 18119</strain>
    </source>
</reference>
<dbReference type="Proteomes" id="UP000184048">
    <property type="component" value="Unassembled WGS sequence"/>
</dbReference>
<feature type="chain" id="PRO_5011957127" description="DUF1579 domain-containing protein" evidence="1">
    <location>
        <begin position="19"/>
        <end position="167"/>
    </location>
</feature>
<dbReference type="STRING" id="1121884.SAMN02745131_02185"/>
<evidence type="ECO:0000313" key="3">
    <source>
        <dbReference type="Proteomes" id="UP000184048"/>
    </source>
</evidence>
<evidence type="ECO:0000256" key="1">
    <source>
        <dbReference type="SAM" id="SignalP"/>
    </source>
</evidence>
<protein>
    <recommendedName>
        <fullName evidence="4">DUF1579 domain-containing protein</fullName>
    </recommendedName>
</protein>
<sequence length="167" mass="19166">MKFYLLLLANICLITVYGQNTSPAPCASPGASQFDFWIGSWTATWADTLHGTNIIEKKFGNCTVHENFYDPNNNYHGESWSVYNPSTKQWNQTWVDNKGGYIALTGAMEEGKMILKTGEMQTPKGKKQMRMVYYNIQPDSFDWSWDASVDGGLTWKPSWQIHYTRKK</sequence>
<evidence type="ECO:0008006" key="4">
    <source>
        <dbReference type="Google" id="ProtNLM"/>
    </source>
</evidence>
<proteinExistence type="predicted"/>
<gene>
    <name evidence="2" type="ORF">SAMN02745131_02185</name>
</gene>
<dbReference type="OrthoDB" id="1121396at2"/>
<organism evidence="2 3">
    <name type="scientific">Flavisolibacter ginsengisoli DSM 18119</name>
    <dbReference type="NCBI Taxonomy" id="1121884"/>
    <lineage>
        <taxon>Bacteria</taxon>
        <taxon>Pseudomonadati</taxon>
        <taxon>Bacteroidota</taxon>
        <taxon>Chitinophagia</taxon>
        <taxon>Chitinophagales</taxon>
        <taxon>Chitinophagaceae</taxon>
        <taxon>Flavisolibacter</taxon>
    </lineage>
</organism>
<dbReference type="EMBL" id="FQUU01000008">
    <property type="protein sequence ID" value="SHF26609.1"/>
    <property type="molecule type" value="Genomic_DNA"/>
</dbReference>
<feature type="signal peptide" evidence="1">
    <location>
        <begin position="1"/>
        <end position="18"/>
    </location>
</feature>
<evidence type="ECO:0000313" key="2">
    <source>
        <dbReference type="EMBL" id="SHF26609.1"/>
    </source>
</evidence>
<dbReference type="AlphaFoldDB" id="A0A1M5A8P2"/>
<dbReference type="RefSeq" id="WP_072835366.1">
    <property type="nucleotide sequence ID" value="NZ_FQUU01000008.1"/>
</dbReference>
<keyword evidence="1" id="KW-0732">Signal</keyword>
<name>A0A1M5A8P2_9BACT</name>
<accession>A0A1M5A8P2</accession>